<dbReference type="PROSITE" id="PS51421">
    <property type="entry name" value="RAS"/>
    <property type="match status" value="1"/>
</dbReference>
<dbReference type="NCBIfam" id="TIGR00231">
    <property type="entry name" value="small_GTP"/>
    <property type="match status" value="1"/>
</dbReference>
<dbReference type="InterPro" id="IPR027417">
    <property type="entry name" value="P-loop_NTPase"/>
</dbReference>
<dbReference type="SUPFAM" id="SSF52540">
    <property type="entry name" value="P-loop containing nucleoside triphosphate hydrolases"/>
    <property type="match status" value="1"/>
</dbReference>
<dbReference type="AlphaFoldDB" id="A0A830B6Y3"/>
<evidence type="ECO:0000313" key="3">
    <source>
        <dbReference type="Proteomes" id="UP000653305"/>
    </source>
</evidence>
<evidence type="ECO:0000313" key="2">
    <source>
        <dbReference type="EMBL" id="GFP80293.1"/>
    </source>
</evidence>
<organism evidence="2 3">
    <name type="scientific">Phtheirospermum japonicum</name>
    <dbReference type="NCBI Taxonomy" id="374723"/>
    <lineage>
        <taxon>Eukaryota</taxon>
        <taxon>Viridiplantae</taxon>
        <taxon>Streptophyta</taxon>
        <taxon>Embryophyta</taxon>
        <taxon>Tracheophyta</taxon>
        <taxon>Spermatophyta</taxon>
        <taxon>Magnoliopsida</taxon>
        <taxon>eudicotyledons</taxon>
        <taxon>Gunneridae</taxon>
        <taxon>Pentapetalae</taxon>
        <taxon>asterids</taxon>
        <taxon>lamiids</taxon>
        <taxon>Lamiales</taxon>
        <taxon>Orobanchaceae</taxon>
        <taxon>Orobanchaceae incertae sedis</taxon>
        <taxon>Phtheirospermum</taxon>
    </lineage>
</organism>
<comment type="similarity">
    <text evidence="1">Belongs to the small GTPase superfamily. Rab family.</text>
</comment>
<sequence>MSSASASASASEAYEFNYIIIGDSAVGKSCLLLQFVDNRFQPFHDTTIGVEFGKKIITIDSIPIKLRIWDTAGQERFLSIARSYYRNAAVALLVYDITRRETFKHVANWLEDARRFGHVNMKIMLVGNKCDMPAHKRVVSNEEGEQFAKENGLNFMGTSCKTAYNVDEAFIKTASTVLMKARNGEFDASREVRTTLIN</sequence>
<dbReference type="InterPro" id="IPR005225">
    <property type="entry name" value="Small_GTP-bd"/>
</dbReference>
<dbReference type="InterPro" id="IPR050209">
    <property type="entry name" value="Rab_GTPases_membrane_traffic"/>
</dbReference>
<dbReference type="PROSITE" id="PS51420">
    <property type="entry name" value="RHO"/>
    <property type="match status" value="1"/>
</dbReference>
<keyword evidence="3" id="KW-1185">Reference proteome</keyword>
<dbReference type="PANTHER" id="PTHR47979">
    <property type="entry name" value="DRAB11-RELATED"/>
    <property type="match status" value="1"/>
</dbReference>
<dbReference type="Proteomes" id="UP000653305">
    <property type="component" value="Unassembled WGS sequence"/>
</dbReference>
<dbReference type="GO" id="GO:0005525">
    <property type="term" value="F:GTP binding"/>
    <property type="evidence" value="ECO:0007669"/>
    <property type="project" value="InterPro"/>
</dbReference>
<dbReference type="Gene3D" id="3.40.50.300">
    <property type="entry name" value="P-loop containing nucleotide triphosphate hydrolases"/>
    <property type="match status" value="1"/>
</dbReference>
<evidence type="ECO:0000256" key="1">
    <source>
        <dbReference type="ARBA" id="ARBA00006270"/>
    </source>
</evidence>
<dbReference type="SMART" id="SM00174">
    <property type="entry name" value="RHO"/>
    <property type="match status" value="1"/>
</dbReference>
<dbReference type="SMART" id="SM00173">
    <property type="entry name" value="RAS"/>
    <property type="match status" value="1"/>
</dbReference>
<name>A0A830B6Y3_9LAMI</name>
<dbReference type="FunFam" id="3.40.50.300:FF:002078">
    <property type="entry name" value="Ras-related protein RabQ"/>
    <property type="match status" value="1"/>
</dbReference>
<proteinExistence type="inferred from homology"/>
<dbReference type="PRINTS" id="PR00449">
    <property type="entry name" value="RASTRNSFRMNG"/>
</dbReference>
<dbReference type="InterPro" id="IPR001806">
    <property type="entry name" value="Small_GTPase"/>
</dbReference>
<dbReference type="SMART" id="SM00175">
    <property type="entry name" value="RAB"/>
    <property type="match status" value="1"/>
</dbReference>
<comment type="caution">
    <text evidence="2">The sequence shown here is derived from an EMBL/GenBank/DDBJ whole genome shotgun (WGS) entry which is preliminary data.</text>
</comment>
<reference evidence="2" key="1">
    <citation type="submission" date="2020-07" db="EMBL/GenBank/DDBJ databases">
        <title>Ethylene signaling mediates host invasion by parasitic plants.</title>
        <authorList>
            <person name="Yoshida S."/>
        </authorList>
    </citation>
    <scope>NUCLEOTIDE SEQUENCE</scope>
    <source>
        <strain evidence="2">Okayama</strain>
    </source>
</reference>
<dbReference type="Pfam" id="PF00071">
    <property type="entry name" value="Ras"/>
    <property type="match status" value="1"/>
</dbReference>
<dbReference type="OrthoDB" id="9989112at2759"/>
<gene>
    <name evidence="2" type="ORF">PHJA_000172700</name>
</gene>
<accession>A0A830B6Y3</accession>
<protein>
    <submittedName>
        <fullName evidence="2">RAS-related protein rabb1c</fullName>
    </submittedName>
</protein>
<dbReference type="GO" id="GO:0003924">
    <property type="term" value="F:GTPase activity"/>
    <property type="evidence" value="ECO:0007669"/>
    <property type="project" value="InterPro"/>
</dbReference>
<dbReference type="SMART" id="SM00176">
    <property type="entry name" value="RAN"/>
    <property type="match status" value="1"/>
</dbReference>
<dbReference type="PROSITE" id="PS51419">
    <property type="entry name" value="RAB"/>
    <property type="match status" value="1"/>
</dbReference>
<dbReference type="EMBL" id="BMAC01000017">
    <property type="protein sequence ID" value="GFP80293.1"/>
    <property type="molecule type" value="Genomic_DNA"/>
</dbReference>